<dbReference type="InterPro" id="IPR018201">
    <property type="entry name" value="Ketoacyl_synth_AS"/>
</dbReference>
<dbReference type="PANTHER" id="PTHR11712:SF306">
    <property type="entry name" value="3-OXOACYL-[ACYL-CARRIER-PROTEIN] SYNTHASE 1"/>
    <property type="match status" value="1"/>
</dbReference>
<dbReference type="Pfam" id="PF02801">
    <property type="entry name" value="Ketoacyl-synt_C"/>
    <property type="match status" value="1"/>
</dbReference>
<reference evidence="19" key="1">
    <citation type="submission" date="2022-03" db="EMBL/GenBank/DDBJ databases">
        <title>Bacterial whole genome sequence for Hymenobacter sp. DH14.</title>
        <authorList>
            <person name="Le V."/>
        </authorList>
    </citation>
    <scope>NUCLEOTIDE SEQUENCE</scope>
    <source>
        <strain evidence="19">DH14</strain>
    </source>
</reference>
<name>A0A9X1VD58_9BACT</name>
<evidence type="ECO:0000256" key="14">
    <source>
        <dbReference type="ARBA" id="ARBA00042143"/>
    </source>
</evidence>
<organism evidence="19 20">
    <name type="scientific">Hymenobacter cyanobacteriorum</name>
    <dbReference type="NCBI Taxonomy" id="2926463"/>
    <lineage>
        <taxon>Bacteria</taxon>
        <taxon>Pseudomonadati</taxon>
        <taxon>Bacteroidota</taxon>
        <taxon>Cytophagia</taxon>
        <taxon>Cytophagales</taxon>
        <taxon>Hymenobacteraceae</taxon>
        <taxon>Hymenobacter</taxon>
    </lineage>
</organism>
<evidence type="ECO:0000256" key="1">
    <source>
        <dbReference type="ARBA" id="ARBA00004496"/>
    </source>
</evidence>
<keyword evidence="20" id="KW-1185">Reference proteome</keyword>
<proteinExistence type="inferred from homology"/>
<evidence type="ECO:0000313" key="20">
    <source>
        <dbReference type="Proteomes" id="UP001139193"/>
    </source>
</evidence>
<dbReference type="PROSITE" id="PS00606">
    <property type="entry name" value="KS3_1"/>
    <property type="match status" value="1"/>
</dbReference>
<dbReference type="EC" id="2.3.1.41" evidence="4"/>
<dbReference type="CDD" id="cd00834">
    <property type="entry name" value="KAS_I_II"/>
    <property type="match status" value="1"/>
</dbReference>
<dbReference type="Pfam" id="PF00109">
    <property type="entry name" value="ketoacyl-synt"/>
    <property type="match status" value="1"/>
</dbReference>
<evidence type="ECO:0000313" key="19">
    <source>
        <dbReference type="EMBL" id="MCI1186375.1"/>
    </source>
</evidence>
<dbReference type="InterPro" id="IPR000794">
    <property type="entry name" value="Beta-ketoacyl_synthase"/>
</dbReference>
<evidence type="ECO:0000256" key="16">
    <source>
        <dbReference type="ARBA" id="ARBA00048506"/>
    </source>
</evidence>
<dbReference type="InterPro" id="IPR014030">
    <property type="entry name" value="Ketoacyl_synth_N"/>
</dbReference>
<keyword evidence="8" id="KW-0276">Fatty acid metabolism</keyword>
<dbReference type="PROSITE" id="PS52004">
    <property type="entry name" value="KS3_2"/>
    <property type="match status" value="1"/>
</dbReference>
<dbReference type="InterPro" id="IPR020615">
    <property type="entry name" value="Thiolase_acyl_enz_int_AS"/>
</dbReference>
<comment type="catalytic activity">
    <reaction evidence="15">
        <text>(3Z)-decenoyl-[ACP] + malonyl-[ACP] + H(+) = 3-oxo-(5Z)-dodecenoyl-[ACP] + holo-[ACP] + CO2</text>
        <dbReference type="Rhea" id="RHEA:54940"/>
        <dbReference type="Rhea" id="RHEA-COMP:9623"/>
        <dbReference type="Rhea" id="RHEA-COMP:9685"/>
        <dbReference type="Rhea" id="RHEA-COMP:9927"/>
        <dbReference type="Rhea" id="RHEA-COMP:14042"/>
        <dbReference type="ChEBI" id="CHEBI:15378"/>
        <dbReference type="ChEBI" id="CHEBI:16526"/>
        <dbReference type="ChEBI" id="CHEBI:64479"/>
        <dbReference type="ChEBI" id="CHEBI:78449"/>
        <dbReference type="ChEBI" id="CHEBI:78798"/>
        <dbReference type="ChEBI" id="CHEBI:138410"/>
    </reaction>
    <physiologicalReaction direction="left-to-right" evidence="15">
        <dbReference type="Rhea" id="RHEA:54941"/>
    </physiologicalReaction>
</comment>
<dbReference type="SUPFAM" id="SSF53901">
    <property type="entry name" value="Thiolase-like"/>
    <property type="match status" value="2"/>
</dbReference>
<evidence type="ECO:0000256" key="2">
    <source>
        <dbReference type="ARBA" id="ARBA00008467"/>
    </source>
</evidence>
<comment type="subcellular location">
    <subcellularLocation>
        <location evidence="1">Cytoplasm</location>
    </subcellularLocation>
</comment>
<keyword evidence="5" id="KW-0963">Cytoplasm</keyword>
<dbReference type="InterPro" id="IPR020841">
    <property type="entry name" value="PKS_Beta-ketoAc_synthase_dom"/>
</dbReference>
<dbReference type="EMBL" id="JALBGC010000001">
    <property type="protein sequence ID" value="MCI1186375.1"/>
    <property type="molecule type" value="Genomic_DNA"/>
</dbReference>
<evidence type="ECO:0000256" key="17">
    <source>
        <dbReference type="RuleBase" id="RU003694"/>
    </source>
</evidence>
<accession>A0A9X1VD58</accession>
<dbReference type="GO" id="GO:0005829">
    <property type="term" value="C:cytosol"/>
    <property type="evidence" value="ECO:0007669"/>
    <property type="project" value="TreeGrafter"/>
</dbReference>
<dbReference type="PANTHER" id="PTHR11712">
    <property type="entry name" value="POLYKETIDE SYNTHASE-RELATED"/>
    <property type="match status" value="1"/>
</dbReference>
<evidence type="ECO:0000256" key="4">
    <source>
        <dbReference type="ARBA" id="ARBA00013191"/>
    </source>
</evidence>
<comment type="subunit">
    <text evidence="3">Homodimer.</text>
</comment>
<evidence type="ECO:0000256" key="7">
    <source>
        <dbReference type="ARBA" id="ARBA00022679"/>
    </source>
</evidence>
<dbReference type="GO" id="GO:0006633">
    <property type="term" value="P:fatty acid biosynthetic process"/>
    <property type="evidence" value="ECO:0007669"/>
    <property type="project" value="UniProtKB-KW"/>
</dbReference>
<protein>
    <recommendedName>
        <fullName evidence="12">3-oxoacyl-[acyl-carrier-protein] synthase 1</fullName>
        <ecNumber evidence="4">2.3.1.41</ecNumber>
    </recommendedName>
    <alternativeName>
        <fullName evidence="13">3-oxoacyl-[acyl-carrier-protein] synthase I</fullName>
    </alternativeName>
    <alternativeName>
        <fullName evidence="14">Beta-ketoacyl-ACP synthase I</fullName>
    </alternativeName>
</protein>
<keyword evidence="10" id="KW-0275">Fatty acid biosynthesis</keyword>
<evidence type="ECO:0000256" key="6">
    <source>
        <dbReference type="ARBA" id="ARBA00022516"/>
    </source>
</evidence>
<keyword evidence="9" id="KW-0443">Lipid metabolism</keyword>
<dbReference type="Gene3D" id="3.40.47.10">
    <property type="match status" value="1"/>
</dbReference>
<evidence type="ECO:0000256" key="11">
    <source>
        <dbReference type="ARBA" id="ARBA00023315"/>
    </source>
</evidence>
<feature type="domain" description="Ketosynthase family 3 (KS3)" evidence="18">
    <location>
        <begin position="1"/>
        <end position="404"/>
    </location>
</feature>
<evidence type="ECO:0000256" key="8">
    <source>
        <dbReference type="ARBA" id="ARBA00022832"/>
    </source>
</evidence>
<dbReference type="PROSITE" id="PS00098">
    <property type="entry name" value="THIOLASE_1"/>
    <property type="match status" value="1"/>
</dbReference>
<dbReference type="InterPro" id="IPR016039">
    <property type="entry name" value="Thiolase-like"/>
</dbReference>
<evidence type="ECO:0000256" key="5">
    <source>
        <dbReference type="ARBA" id="ARBA00022490"/>
    </source>
</evidence>
<comment type="similarity">
    <text evidence="2 17">Belongs to the thiolase-like superfamily. Beta-ketoacyl-ACP synthases family.</text>
</comment>
<sequence length="408" mass="43336">MNRVVVTGLGIYSCLGQNLEDVRDALYAGKSGIVVDQERKDFGYRSGLTGTVPRPELKGKLDRRARINLPEQGEYAYMSTTEAMRTAGIDAGYFVDNEVGIIFGNDSSAQPVIEAIDIIRAKKDTTLLGSGSIFQTMNSTVTMNLATIFPLKGINLTLSAACASGSHSIGMGYLMIKSGLQDMILCGGAQEINKYAMGNFDALSAFSIREDAPAQASRPFDRDRDGLVPSGGAATVILESLESAQRRGARIYGEVVGYGFSSNGGHISNPTVEGPVRALAKSLADAGLQAADIDYINAHATSTPAGDASEARAIAEIFGAYGTPVSSTKSMTGHECWMAGASEIVYSMLMMEHGFVAPNINFENPDADSAKLNIISKATETTIDTFLSNSFGFGGTNSSLIIKKWKHQ</sequence>
<comment type="caution">
    <text evidence="19">The sequence shown here is derived from an EMBL/GenBank/DDBJ whole genome shotgun (WGS) entry which is preliminary data.</text>
</comment>
<evidence type="ECO:0000256" key="15">
    <source>
        <dbReference type="ARBA" id="ARBA00048121"/>
    </source>
</evidence>
<dbReference type="SMART" id="SM00825">
    <property type="entry name" value="PKS_KS"/>
    <property type="match status" value="1"/>
</dbReference>
<dbReference type="Proteomes" id="UP001139193">
    <property type="component" value="Unassembled WGS sequence"/>
</dbReference>
<evidence type="ECO:0000256" key="9">
    <source>
        <dbReference type="ARBA" id="ARBA00023098"/>
    </source>
</evidence>
<dbReference type="AlphaFoldDB" id="A0A9X1VD58"/>
<dbReference type="GO" id="GO:0004315">
    <property type="term" value="F:3-oxoacyl-[acyl-carrier-protein] synthase activity"/>
    <property type="evidence" value="ECO:0007669"/>
    <property type="project" value="UniProtKB-EC"/>
</dbReference>
<keyword evidence="11" id="KW-0012">Acyltransferase</keyword>
<evidence type="ECO:0000256" key="3">
    <source>
        <dbReference type="ARBA" id="ARBA00011738"/>
    </source>
</evidence>
<dbReference type="RefSeq" id="WP_241934650.1">
    <property type="nucleotide sequence ID" value="NZ_JALBGC010000001.1"/>
</dbReference>
<gene>
    <name evidence="19" type="ORF">MON38_03015</name>
</gene>
<keyword evidence="6" id="KW-0444">Lipid biosynthesis</keyword>
<keyword evidence="7 17" id="KW-0808">Transferase</keyword>
<dbReference type="InterPro" id="IPR014031">
    <property type="entry name" value="Ketoacyl_synth_C"/>
</dbReference>
<evidence type="ECO:0000256" key="10">
    <source>
        <dbReference type="ARBA" id="ARBA00023160"/>
    </source>
</evidence>
<comment type="catalytic activity">
    <reaction evidence="16">
        <text>a fatty acyl-[ACP] + malonyl-[ACP] + H(+) = a 3-oxoacyl-[ACP] + holo-[ACP] + CO2</text>
        <dbReference type="Rhea" id="RHEA:22836"/>
        <dbReference type="Rhea" id="RHEA-COMP:9623"/>
        <dbReference type="Rhea" id="RHEA-COMP:9685"/>
        <dbReference type="Rhea" id="RHEA-COMP:9916"/>
        <dbReference type="Rhea" id="RHEA-COMP:14125"/>
        <dbReference type="ChEBI" id="CHEBI:15378"/>
        <dbReference type="ChEBI" id="CHEBI:16526"/>
        <dbReference type="ChEBI" id="CHEBI:64479"/>
        <dbReference type="ChEBI" id="CHEBI:78449"/>
        <dbReference type="ChEBI" id="CHEBI:78776"/>
        <dbReference type="ChEBI" id="CHEBI:138651"/>
        <dbReference type="EC" id="2.3.1.41"/>
    </reaction>
    <physiologicalReaction direction="left-to-right" evidence="16">
        <dbReference type="Rhea" id="RHEA:22837"/>
    </physiologicalReaction>
</comment>
<evidence type="ECO:0000256" key="12">
    <source>
        <dbReference type="ARBA" id="ARBA00039450"/>
    </source>
</evidence>
<evidence type="ECO:0000256" key="13">
    <source>
        <dbReference type="ARBA" id="ARBA00041620"/>
    </source>
</evidence>
<evidence type="ECO:0000259" key="18">
    <source>
        <dbReference type="PROSITE" id="PS52004"/>
    </source>
</evidence>